<name>A0A4Y7KE93_PAPSO</name>
<evidence type="ECO:0000313" key="2">
    <source>
        <dbReference type="Proteomes" id="UP000316621"/>
    </source>
</evidence>
<proteinExistence type="predicted"/>
<reference evidence="1 2" key="1">
    <citation type="journal article" date="2018" name="Science">
        <title>The opium poppy genome and morphinan production.</title>
        <authorList>
            <person name="Guo L."/>
            <person name="Winzer T."/>
            <person name="Yang X."/>
            <person name="Li Y."/>
            <person name="Ning Z."/>
            <person name="He Z."/>
            <person name="Teodor R."/>
            <person name="Lu Y."/>
            <person name="Bowser T.A."/>
            <person name="Graham I.A."/>
            <person name="Ye K."/>
        </authorList>
    </citation>
    <scope>NUCLEOTIDE SEQUENCE [LARGE SCALE GENOMIC DNA]</scope>
    <source>
        <strain evidence="2">cv. HN1</strain>
        <tissue evidence="1">Leaves</tissue>
    </source>
</reference>
<dbReference type="EMBL" id="CM010721">
    <property type="protein sequence ID" value="RZC71157.1"/>
    <property type="molecule type" value="Genomic_DNA"/>
</dbReference>
<keyword evidence="2" id="KW-1185">Reference proteome</keyword>
<evidence type="ECO:0000313" key="1">
    <source>
        <dbReference type="EMBL" id="RZC71157.1"/>
    </source>
</evidence>
<dbReference type="Proteomes" id="UP000316621">
    <property type="component" value="Chromosome 7"/>
</dbReference>
<gene>
    <name evidence="1" type="ORF">C5167_034344</name>
</gene>
<organism evidence="1 2">
    <name type="scientific">Papaver somniferum</name>
    <name type="common">Opium poppy</name>
    <dbReference type="NCBI Taxonomy" id="3469"/>
    <lineage>
        <taxon>Eukaryota</taxon>
        <taxon>Viridiplantae</taxon>
        <taxon>Streptophyta</taxon>
        <taxon>Embryophyta</taxon>
        <taxon>Tracheophyta</taxon>
        <taxon>Spermatophyta</taxon>
        <taxon>Magnoliopsida</taxon>
        <taxon>Ranunculales</taxon>
        <taxon>Papaveraceae</taxon>
        <taxon>Papaveroideae</taxon>
        <taxon>Papaver</taxon>
    </lineage>
</organism>
<dbReference type="Gramene" id="RZC71157">
    <property type="protein sequence ID" value="RZC71157"/>
    <property type="gene ID" value="C5167_034344"/>
</dbReference>
<sequence length="78" mass="8741">MILVPQRRWRIKAYSSTVSSPSPGVDLETLGAAFLRKIVAVLKKLLISYGKVVGLKTGVLNHMYHNVWSGRSDLQLEF</sequence>
<protein>
    <submittedName>
        <fullName evidence="1">Uncharacterized protein</fullName>
    </submittedName>
</protein>
<accession>A0A4Y7KE93</accession>
<dbReference type="AlphaFoldDB" id="A0A4Y7KE93"/>